<organism evidence="1 2">
    <name type="scientific">Racocetra persica</name>
    <dbReference type="NCBI Taxonomy" id="160502"/>
    <lineage>
        <taxon>Eukaryota</taxon>
        <taxon>Fungi</taxon>
        <taxon>Fungi incertae sedis</taxon>
        <taxon>Mucoromycota</taxon>
        <taxon>Glomeromycotina</taxon>
        <taxon>Glomeromycetes</taxon>
        <taxon>Diversisporales</taxon>
        <taxon>Gigasporaceae</taxon>
        <taxon>Racocetra</taxon>
    </lineage>
</organism>
<comment type="caution">
    <text evidence="1">The sequence shown here is derived from an EMBL/GenBank/DDBJ whole genome shotgun (WGS) entry which is preliminary data.</text>
</comment>
<feature type="non-terminal residue" evidence="1">
    <location>
        <position position="317"/>
    </location>
</feature>
<sequence length="317" mass="37249">MSYINKTKEFVKITEKIVKESTKKTIDVPSNNEIVDEIINEMVKEMVVEIVDEMVNEMVDKMIDEMVDENELKDSNNKLYKTNKTKFCATAAIKLRKHKTERQIKTKLQNLKTRYSNEKKEVTDLTESSSDSTESSRDSIESSRDSTESSRNSTESSSKTDSNNLNDNIEDEQIINDIIQRYLHNRLSISYTDTIPKSNFWYQNIFFKYDEKRFRIVLRINKLTFWKIIDIIKNNLVFNSKKSTIWDIATRFSISEGLVIKYAERIIIAIQSLRIQYIVWPQNDYRKQVIHGFEQIEKFPDIIGIIDGTHAYLFEAS</sequence>
<proteinExistence type="predicted"/>
<protein>
    <submittedName>
        <fullName evidence="1">27407_t:CDS:1</fullName>
    </submittedName>
</protein>
<evidence type="ECO:0000313" key="1">
    <source>
        <dbReference type="EMBL" id="CAG8476043.1"/>
    </source>
</evidence>
<keyword evidence="2" id="KW-1185">Reference proteome</keyword>
<evidence type="ECO:0000313" key="2">
    <source>
        <dbReference type="Proteomes" id="UP000789920"/>
    </source>
</evidence>
<accession>A0ACA9KJV5</accession>
<name>A0ACA9KJV5_9GLOM</name>
<reference evidence="1" key="1">
    <citation type="submission" date="2021-06" db="EMBL/GenBank/DDBJ databases">
        <authorList>
            <person name="Kallberg Y."/>
            <person name="Tangrot J."/>
            <person name="Rosling A."/>
        </authorList>
    </citation>
    <scope>NUCLEOTIDE SEQUENCE</scope>
    <source>
        <strain evidence="1">MA461A</strain>
    </source>
</reference>
<dbReference type="Proteomes" id="UP000789920">
    <property type="component" value="Unassembled WGS sequence"/>
</dbReference>
<gene>
    <name evidence="1" type="ORF">RPERSI_LOCUS777</name>
</gene>
<dbReference type="EMBL" id="CAJVQC010000627">
    <property type="protein sequence ID" value="CAG8476043.1"/>
    <property type="molecule type" value="Genomic_DNA"/>
</dbReference>